<proteinExistence type="predicted"/>
<sequence>MYNQCFLNFLAATQSGNYNICNICQQKQYQFFLFILYLKLFCAFHRTLSNSNLRRCYFNLAYNLFTNPFNQQLFLFFQQIQSRILAIFYSRLQRFHFDLTKQFFKLNLIELLKTNILQNILNSAIKL</sequence>
<dbReference type="EMBL" id="GG662667">
    <property type="protein sequence ID" value="EWS74083.1"/>
    <property type="molecule type" value="Genomic_DNA"/>
</dbReference>
<dbReference type="RefSeq" id="XP_012653416.1">
    <property type="nucleotide sequence ID" value="XM_012797962.1"/>
</dbReference>
<name>W7XC54_TETTS</name>
<gene>
    <name evidence="1" type="ORF">TTHERM_000484729</name>
</gene>
<keyword evidence="2" id="KW-1185">Reference proteome</keyword>
<organism evidence="1 2">
    <name type="scientific">Tetrahymena thermophila (strain SB210)</name>
    <dbReference type="NCBI Taxonomy" id="312017"/>
    <lineage>
        <taxon>Eukaryota</taxon>
        <taxon>Sar</taxon>
        <taxon>Alveolata</taxon>
        <taxon>Ciliophora</taxon>
        <taxon>Intramacronucleata</taxon>
        <taxon>Oligohymenophorea</taxon>
        <taxon>Hymenostomatida</taxon>
        <taxon>Tetrahymenina</taxon>
        <taxon>Tetrahymenidae</taxon>
        <taxon>Tetrahymena</taxon>
    </lineage>
</organism>
<dbReference type="Proteomes" id="UP000009168">
    <property type="component" value="Unassembled WGS sequence"/>
</dbReference>
<reference evidence="2" key="1">
    <citation type="journal article" date="2006" name="PLoS Biol.">
        <title>Macronuclear genome sequence of the ciliate Tetrahymena thermophila, a model eukaryote.</title>
        <authorList>
            <person name="Eisen J.A."/>
            <person name="Coyne R.S."/>
            <person name="Wu M."/>
            <person name="Wu D."/>
            <person name="Thiagarajan M."/>
            <person name="Wortman J.R."/>
            <person name="Badger J.H."/>
            <person name="Ren Q."/>
            <person name="Amedeo P."/>
            <person name="Jones K.M."/>
            <person name="Tallon L.J."/>
            <person name="Delcher A.L."/>
            <person name="Salzberg S.L."/>
            <person name="Silva J.C."/>
            <person name="Haas B.J."/>
            <person name="Majoros W.H."/>
            <person name="Farzad M."/>
            <person name="Carlton J.M."/>
            <person name="Smith R.K. Jr."/>
            <person name="Garg J."/>
            <person name="Pearlman R.E."/>
            <person name="Karrer K.M."/>
            <person name="Sun L."/>
            <person name="Manning G."/>
            <person name="Elde N.C."/>
            <person name="Turkewitz A.P."/>
            <person name="Asai D.J."/>
            <person name="Wilkes D.E."/>
            <person name="Wang Y."/>
            <person name="Cai H."/>
            <person name="Collins K."/>
            <person name="Stewart B.A."/>
            <person name="Lee S.R."/>
            <person name="Wilamowska K."/>
            <person name="Weinberg Z."/>
            <person name="Ruzzo W.L."/>
            <person name="Wloga D."/>
            <person name="Gaertig J."/>
            <person name="Frankel J."/>
            <person name="Tsao C.-C."/>
            <person name="Gorovsky M.A."/>
            <person name="Keeling P.J."/>
            <person name="Waller R.F."/>
            <person name="Patron N.J."/>
            <person name="Cherry J.M."/>
            <person name="Stover N.A."/>
            <person name="Krieger C.J."/>
            <person name="del Toro C."/>
            <person name="Ryder H.F."/>
            <person name="Williamson S.C."/>
            <person name="Barbeau R.A."/>
            <person name="Hamilton E.P."/>
            <person name="Orias E."/>
        </authorList>
    </citation>
    <scope>NUCLEOTIDE SEQUENCE [LARGE SCALE GENOMIC DNA]</scope>
    <source>
        <strain evidence="2">SB210</strain>
    </source>
</reference>
<dbReference type="GeneID" id="24439215"/>
<evidence type="ECO:0000313" key="2">
    <source>
        <dbReference type="Proteomes" id="UP000009168"/>
    </source>
</evidence>
<dbReference type="KEGG" id="tet:TTHERM_000484729"/>
<dbReference type="AlphaFoldDB" id="W7XC54"/>
<dbReference type="InParanoid" id="W7XC54"/>
<accession>W7XC54</accession>
<evidence type="ECO:0000313" key="1">
    <source>
        <dbReference type="EMBL" id="EWS74083.1"/>
    </source>
</evidence>
<protein>
    <submittedName>
        <fullName evidence="1">Uncharacterized protein</fullName>
    </submittedName>
</protein>